<name>A0A3M2I082_9GAMM</name>
<evidence type="ECO:0000313" key="2">
    <source>
        <dbReference type="Proteomes" id="UP000275012"/>
    </source>
</evidence>
<organism evidence="1 2">
    <name type="scientific">Solilutibacter pythonis</name>
    <dbReference type="NCBI Taxonomy" id="2483112"/>
    <lineage>
        <taxon>Bacteria</taxon>
        <taxon>Pseudomonadati</taxon>
        <taxon>Pseudomonadota</taxon>
        <taxon>Gammaproteobacteria</taxon>
        <taxon>Lysobacterales</taxon>
        <taxon>Lysobacteraceae</taxon>
        <taxon>Solilutibacter</taxon>
    </lineage>
</organism>
<comment type="caution">
    <text evidence="1">The sequence shown here is derived from an EMBL/GenBank/DDBJ whole genome shotgun (WGS) entry which is preliminary data.</text>
</comment>
<gene>
    <name evidence="1" type="ORF">EBB59_03935</name>
</gene>
<proteinExistence type="predicted"/>
<protein>
    <submittedName>
        <fullName evidence="1">Uncharacterized protein</fullName>
    </submittedName>
</protein>
<keyword evidence="2" id="KW-1185">Reference proteome</keyword>
<sequence>MPALAGAGAGSGAGVGAGAVSAAGGGGMGSSFFLQPAMPMVATSAVARAMEICLRFMGGVPGKGEGLGNQGIRSTCPGNILSGSSIWSLLASKIAFHRLPSP</sequence>
<reference evidence="1 2" key="1">
    <citation type="submission" date="2018-10" db="EMBL/GenBank/DDBJ databases">
        <title>Proposal of Lysobacter pythonis sp. nov. isolated from royal pythons (Python regius).</title>
        <authorList>
            <person name="Hans-Juergen B."/>
            <person name="Huptas C."/>
            <person name="Sandra B."/>
            <person name="Igor L."/>
            <person name="Joachim S."/>
            <person name="Siegfried S."/>
            <person name="Mareike W."/>
            <person name="Peter K."/>
        </authorList>
    </citation>
    <scope>NUCLEOTIDE SEQUENCE [LARGE SCALE GENOMIC DNA]</scope>
    <source>
        <strain evidence="1 2">4284/11</strain>
    </source>
</reference>
<dbReference type="Proteomes" id="UP000275012">
    <property type="component" value="Unassembled WGS sequence"/>
</dbReference>
<dbReference type="EMBL" id="RFLY01000004">
    <property type="protein sequence ID" value="RMH93805.1"/>
    <property type="molecule type" value="Genomic_DNA"/>
</dbReference>
<evidence type="ECO:0000313" key="1">
    <source>
        <dbReference type="EMBL" id="RMH93805.1"/>
    </source>
</evidence>
<accession>A0A3M2I082</accession>
<dbReference type="AlphaFoldDB" id="A0A3M2I082"/>